<dbReference type="STRING" id="1802397.A3J43_00570"/>
<dbReference type="Proteomes" id="UP000176604">
    <property type="component" value="Unassembled WGS sequence"/>
</dbReference>
<sequence length="187" mass="21096">MEYAVIQKAFDWVVRASGEGFLQESEYCQTRDVFLGRLDHLRLAWERVPMKDAPLLIAVLGEIGNNAYDHNLGNWRDVPGAYFAIDQDKRLFVIADRGQGIKQTIARVKPDIQNDENALRAAFTETISGRSPEQRGNGLKFVKAAIEQNQWRLECYSGTAVIRFEGGETFLQAHQQAMQGTVTAIHL</sequence>
<name>A0A1F7UGB3_9BACT</name>
<evidence type="ECO:0000313" key="2">
    <source>
        <dbReference type="Proteomes" id="UP000176604"/>
    </source>
</evidence>
<reference evidence="1 2" key="1">
    <citation type="journal article" date="2016" name="Nat. Commun.">
        <title>Thousands of microbial genomes shed light on interconnected biogeochemical processes in an aquifer system.</title>
        <authorList>
            <person name="Anantharaman K."/>
            <person name="Brown C.T."/>
            <person name="Hug L.A."/>
            <person name="Sharon I."/>
            <person name="Castelle C.J."/>
            <person name="Probst A.J."/>
            <person name="Thomas B.C."/>
            <person name="Singh A."/>
            <person name="Wilkins M.J."/>
            <person name="Karaoz U."/>
            <person name="Brodie E.L."/>
            <person name="Williams K.H."/>
            <person name="Hubbard S.S."/>
            <person name="Banfield J.F."/>
        </authorList>
    </citation>
    <scope>NUCLEOTIDE SEQUENCE [LARGE SCALE GENOMIC DNA]</scope>
</reference>
<dbReference type="Gene3D" id="3.30.565.10">
    <property type="entry name" value="Histidine kinase-like ATPase, C-terminal domain"/>
    <property type="match status" value="1"/>
</dbReference>
<gene>
    <name evidence="1" type="ORF">A3J43_00570</name>
</gene>
<comment type="caution">
    <text evidence="1">The sequence shown here is derived from an EMBL/GenBank/DDBJ whole genome shotgun (WGS) entry which is preliminary data.</text>
</comment>
<accession>A0A1F7UGB3</accession>
<evidence type="ECO:0000313" key="1">
    <source>
        <dbReference type="EMBL" id="OGL77299.1"/>
    </source>
</evidence>
<dbReference type="SUPFAM" id="SSF55874">
    <property type="entry name" value="ATPase domain of HSP90 chaperone/DNA topoisomerase II/histidine kinase"/>
    <property type="match status" value="1"/>
</dbReference>
<dbReference type="AlphaFoldDB" id="A0A1F7UGB3"/>
<protein>
    <recommendedName>
        <fullName evidence="3">Histidine kinase/HSP90-like ATPase domain-containing protein</fullName>
    </recommendedName>
</protein>
<evidence type="ECO:0008006" key="3">
    <source>
        <dbReference type="Google" id="ProtNLM"/>
    </source>
</evidence>
<dbReference type="InterPro" id="IPR036890">
    <property type="entry name" value="HATPase_C_sf"/>
</dbReference>
<dbReference type="EMBL" id="MGEF01000062">
    <property type="protein sequence ID" value="OGL77299.1"/>
    <property type="molecule type" value="Genomic_DNA"/>
</dbReference>
<organism evidence="1 2">
    <name type="scientific">Candidatus Uhrbacteria bacterium RIFCSPHIGHO2_12_FULL_54_23</name>
    <dbReference type="NCBI Taxonomy" id="1802397"/>
    <lineage>
        <taxon>Bacteria</taxon>
        <taxon>Candidatus Uhriibacteriota</taxon>
    </lineage>
</organism>
<proteinExistence type="predicted"/>